<dbReference type="AlphaFoldDB" id="A0A9K3LTX9"/>
<dbReference type="OrthoDB" id="104598at2759"/>
<accession>A0A9K3LTX9</accession>
<dbReference type="InterPro" id="IPR027806">
    <property type="entry name" value="HARBI1_dom"/>
</dbReference>
<sequence length="1198" mass="136814">MSTSAPSTAAIEFVGKSTLHKELQRTIAVVCWDEVNTVVKSSGLSKEDQQDMAYKLYHGDVAMSDSMGYSEQLLNALGMWKCLFTEEIPDPKSNYPGLIMKRQYHRQEKEIKVHPDEDEAQINLALLRATFLNKRQMVSGRAIIDGGKMVMANVRIMLDILQHSIYQPYLKAGSLPSGLEWDNYLEFLLDSFWKHQQTATATSKKEQAEKDMDSGNKTNAILAKKKKSPPAQKTVVQPPKKRKKTNAKEEESDEHSDDDDEEEDVFVEEVKERPKNWFWTGYIAFAIFGPIIPPDQEKKHQLKIFFTSDGGKENQSINGGRSLLRKKKQEDDSRNCSVAPMSQQVHTTVLGTDTICKVMKAGIALQAATMHYQRIADRARQEMELALIMYKNAMEEYLFWGGQLETDQLKHPELNTEDHAVGMYLKAMGAMNKWQEKLDRLETKVEAGYSVDPMYQAIIDDVFTQSSMHNNNNNSLLDTMNELLPVDGTRKRLVAPMSQQVQTAVLGTDIICKVMKAGIAIQAATMHYQRIADRARHEMELALIMYKNTMEECRFWRGQLDTDQLKHPELNTEDHAVGMYLEALDEMEERKAELNRLEANQQAIQDGYAVDPCPNYQAIIDDVFTQSSMHSSNNNNSLLGTTNELLQVDGTIKLMQWLMMPLEHTPSFGSPGDIWECYGSDGLLDPVKYNVFLSERAAYEGLEQQKFLDAMMSFCLSQCVATHEDKEESNNKVLSKRRKKGIVHYLDRDGKRHVLPPTMSMWYNLYCRHDADDQTVYLSKFHTKFRRRFRMPFDSYKDLCIMAAGSPLFERWWPGHKDAVGKESAPLNLLILGALHYLGRGRSFDDLQEVTAISEEVLRVFFHVFIEFGSTVLYDKFVTSHLINRFNQATLHEFAKSMEVEYAQAGFPGCIGSIDASHIACEKVGFRLGQNHLSFKLPYTSRTYNMTCNHRRLAICTTDGHPAGWNDKSIQHFDKLATGLNNGTLLPDLPFELDDYDSEGNVVKKKYRGAWLLVDNGYLASAQIEAMRKDVACAFGILKGRWRVLKAGVRMQGFEKADKIFKTCVALHNWLLEVDGRADEWGEGIPSDWEGKLGRQEQDDEERIPVPDPIRRLNSSGAVRNYDTSGMGAVEDATNDREDEEEIIANVQEEEASEDGKIVVHRLSRAIFRERLIRHFDIAFTKREVKWPRRNRKKQKKN</sequence>
<proteinExistence type="predicted"/>
<reference evidence="6" key="2">
    <citation type="submission" date="2021-04" db="EMBL/GenBank/DDBJ databases">
        <authorList>
            <person name="Podell S."/>
        </authorList>
    </citation>
    <scope>NUCLEOTIDE SEQUENCE</scope>
    <source>
        <strain evidence="6">Hildebrandi</strain>
    </source>
</reference>
<reference evidence="6" key="1">
    <citation type="journal article" date="2021" name="Sci. Rep.">
        <title>Diploid genomic architecture of Nitzschia inconspicua, an elite biomass production diatom.</title>
        <authorList>
            <person name="Oliver A."/>
            <person name="Podell S."/>
            <person name="Pinowska A."/>
            <person name="Traller J.C."/>
            <person name="Smith S.R."/>
            <person name="McClure R."/>
            <person name="Beliaev A."/>
            <person name="Bohutskyi P."/>
            <person name="Hill E.A."/>
            <person name="Rabines A."/>
            <person name="Zheng H."/>
            <person name="Allen L.Z."/>
            <person name="Kuo A."/>
            <person name="Grigoriev I.V."/>
            <person name="Allen A.E."/>
            <person name="Hazlebeck D."/>
            <person name="Allen E.E."/>
        </authorList>
    </citation>
    <scope>NUCLEOTIDE SEQUENCE</scope>
    <source>
        <strain evidence="6">Hildebrandi</strain>
    </source>
</reference>
<dbReference type="Proteomes" id="UP000693970">
    <property type="component" value="Unassembled WGS sequence"/>
</dbReference>
<evidence type="ECO:0000256" key="4">
    <source>
        <dbReference type="SAM" id="MobiDB-lite"/>
    </source>
</evidence>
<feature type="compositionally biased region" description="Acidic residues" evidence="4">
    <location>
        <begin position="250"/>
        <end position="264"/>
    </location>
</feature>
<name>A0A9K3LTX9_9STRA</name>
<feature type="coiled-coil region" evidence="3">
    <location>
        <begin position="577"/>
        <end position="607"/>
    </location>
</feature>
<feature type="domain" description="DDE Tnp4" evidence="5">
    <location>
        <begin position="914"/>
        <end position="1069"/>
    </location>
</feature>
<keyword evidence="2" id="KW-0479">Metal-binding</keyword>
<protein>
    <submittedName>
        <fullName evidence="6">DDE superfamily endonuclease</fullName>
    </submittedName>
</protein>
<gene>
    <name evidence="6" type="ORF">IV203_030890</name>
</gene>
<organism evidence="6 7">
    <name type="scientific">Nitzschia inconspicua</name>
    <dbReference type="NCBI Taxonomy" id="303405"/>
    <lineage>
        <taxon>Eukaryota</taxon>
        <taxon>Sar</taxon>
        <taxon>Stramenopiles</taxon>
        <taxon>Ochrophyta</taxon>
        <taxon>Bacillariophyta</taxon>
        <taxon>Bacillariophyceae</taxon>
        <taxon>Bacillariophycidae</taxon>
        <taxon>Bacillariales</taxon>
        <taxon>Bacillariaceae</taxon>
        <taxon>Nitzschia</taxon>
    </lineage>
</organism>
<keyword evidence="6" id="KW-0540">Nuclease</keyword>
<comment type="caution">
    <text evidence="6">The sequence shown here is derived from an EMBL/GenBank/DDBJ whole genome shotgun (WGS) entry which is preliminary data.</text>
</comment>
<evidence type="ECO:0000256" key="3">
    <source>
        <dbReference type="SAM" id="Coils"/>
    </source>
</evidence>
<dbReference type="GO" id="GO:0046872">
    <property type="term" value="F:metal ion binding"/>
    <property type="evidence" value="ECO:0007669"/>
    <property type="project" value="UniProtKB-KW"/>
</dbReference>
<comment type="cofactor">
    <cofactor evidence="1">
        <name>a divalent metal cation</name>
        <dbReference type="ChEBI" id="CHEBI:60240"/>
    </cofactor>
</comment>
<dbReference type="GO" id="GO:0004519">
    <property type="term" value="F:endonuclease activity"/>
    <property type="evidence" value="ECO:0007669"/>
    <property type="project" value="UniProtKB-KW"/>
</dbReference>
<feature type="region of interest" description="Disordered" evidence="4">
    <location>
        <begin position="221"/>
        <end position="264"/>
    </location>
</feature>
<dbReference type="Pfam" id="PF13359">
    <property type="entry name" value="DDE_Tnp_4"/>
    <property type="match status" value="1"/>
</dbReference>
<dbReference type="PANTHER" id="PTHR47150:SF6">
    <property type="entry name" value="OS01G0872900 PROTEIN"/>
    <property type="match status" value="1"/>
</dbReference>
<evidence type="ECO:0000256" key="2">
    <source>
        <dbReference type="ARBA" id="ARBA00022723"/>
    </source>
</evidence>
<keyword evidence="7" id="KW-1185">Reference proteome</keyword>
<keyword evidence="6" id="KW-0255">Endonuclease</keyword>
<evidence type="ECO:0000313" key="7">
    <source>
        <dbReference type="Proteomes" id="UP000693970"/>
    </source>
</evidence>
<dbReference type="PANTHER" id="PTHR47150">
    <property type="entry name" value="OS12G0169200 PROTEIN"/>
    <property type="match status" value="1"/>
</dbReference>
<evidence type="ECO:0000313" key="6">
    <source>
        <dbReference type="EMBL" id="KAG7368147.1"/>
    </source>
</evidence>
<dbReference type="EMBL" id="JAGRRH010000006">
    <property type="protein sequence ID" value="KAG7368147.1"/>
    <property type="molecule type" value="Genomic_DNA"/>
</dbReference>
<evidence type="ECO:0000256" key="1">
    <source>
        <dbReference type="ARBA" id="ARBA00001968"/>
    </source>
</evidence>
<keyword evidence="6" id="KW-0378">Hydrolase</keyword>
<keyword evidence="3" id="KW-0175">Coiled coil</keyword>
<evidence type="ECO:0000259" key="5">
    <source>
        <dbReference type="Pfam" id="PF13359"/>
    </source>
</evidence>